<proteinExistence type="predicted"/>
<dbReference type="InterPro" id="IPR029063">
    <property type="entry name" value="SAM-dependent_MTases_sf"/>
</dbReference>
<dbReference type="RefSeq" id="WP_255328928.1">
    <property type="nucleotide sequence ID" value="NZ_JAKZEU010000002.1"/>
</dbReference>
<sequence length="154" mass="17164">MRQTIKRNFRRNGMHAIKLISAAVMGRACKDDSITFHVHPGFWSASIRRNETLKAREVSVPVPGLVRRAGASVVLMDVEGAEEQILAEKVPDCVRLVIVKLHPNLYGQDVIDRIVKRLVRQGFEIAERLKGRAVMAFVRDVVVLPVSKTEKGGA</sequence>
<organism evidence="1 2">
    <name type="scientific">Paracoccus albicereus</name>
    <dbReference type="NCBI Taxonomy" id="2922394"/>
    <lineage>
        <taxon>Bacteria</taxon>
        <taxon>Pseudomonadati</taxon>
        <taxon>Pseudomonadota</taxon>
        <taxon>Alphaproteobacteria</taxon>
        <taxon>Rhodobacterales</taxon>
        <taxon>Paracoccaceae</taxon>
        <taxon>Paracoccus</taxon>
    </lineage>
</organism>
<dbReference type="Proteomes" id="UP001203945">
    <property type="component" value="Unassembled WGS sequence"/>
</dbReference>
<evidence type="ECO:0000313" key="2">
    <source>
        <dbReference type="Proteomes" id="UP001203945"/>
    </source>
</evidence>
<name>A0ABT1MNQ9_9RHOB</name>
<evidence type="ECO:0000313" key="1">
    <source>
        <dbReference type="EMBL" id="MCQ0969920.1"/>
    </source>
</evidence>
<dbReference type="EMBL" id="JAKZEU010000002">
    <property type="protein sequence ID" value="MCQ0969920.1"/>
    <property type="molecule type" value="Genomic_DNA"/>
</dbReference>
<reference evidence="1 2" key="1">
    <citation type="submission" date="2022-03" db="EMBL/GenBank/DDBJ databases">
        <authorList>
            <person name="He Y."/>
        </authorList>
    </citation>
    <scope>NUCLEOTIDE SEQUENCE [LARGE SCALE GENOMIC DNA]</scope>
    <source>
        <strain evidence="1 2">TK19116</strain>
    </source>
</reference>
<comment type="caution">
    <text evidence="1">The sequence shown here is derived from an EMBL/GenBank/DDBJ whole genome shotgun (WGS) entry which is preliminary data.</text>
</comment>
<evidence type="ECO:0008006" key="3">
    <source>
        <dbReference type="Google" id="ProtNLM"/>
    </source>
</evidence>
<keyword evidence="2" id="KW-1185">Reference proteome</keyword>
<dbReference type="SUPFAM" id="SSF53335">
    <property type="entry name" value="S-adenosyl-L-methionine-dependent methyltransferases"/>
    <property type="match status" value="1"/>
</dbReference>
<accession>A0ABT1MNQ9</accession>
<gene>
    <name evidence="1" type="ORF">MLD63_05710</name>
</gene>
<protein>
    <recommendedName>
        <fullName evidence="3">FkbM family methyltransferase</fullName>
    </recommendedName>
</protein>